<dbReference type="Gene3D" id="3.40.30.10">
    <property type="entry name" value="Glutaredoxin"/>
    <property type="match status" value="1"/>
</dbReference>
<dbReference type="SUPFAM" id="SSF52833">
    <property type="entry name" value="Thioredoxin-like"/>
    <property type="match status" value="1"/>
</dbReference>
<sequence>MKYIINMLICVFILTSNTIAQRNTLTLETSEMKHLIGCWNNSESKEWRYGFFERFAIYDNDFWEYQSLKFKKSKAEIILKKGQDILKLNLTFDSKADSICTITSSMQKEKRKYIRYSSAPDFTIENHDTFIDNGYHQDSVTVIGYIRNASENSSVKITIPNFINENEDIYKIKIDSSGRFHIIIPIINTNSLFINNESRKLSIHTIAEPGDTILLFYNNANNDTRIMGQNGRLNQELINYQRDPSTNELYKYTLRYDAKMDHNVYLIEQQKIYNKRMEIVEKYISRHPQLSDKFKLIKHNNEFMLHASSLMQRRFVLRLNFNKEFFNSEYMAYVDQLYHQLPQPYTIYGNGFLTDYLGYYNDTMNSNWFSDTTMIIKYANRKGEYKLTTQQKNDLFAYEHVMSEKNLGEYFGIDSIEIETVTKPYKEAFERGKQLLQEKNVIELCKKYESMNGEIMELMQIQEGFTCFDTIATSPILKELIVTKAFSGYLHYIKTAFKDPTIDYFKSLVSNESLRGIVLKQQEAYMHLAKQELENAESLKRNDGLKNISDANELLKQIIAPYKGKVIYMDFWGTWCSPCKAEMKYTPDIKEALKDKEVIFMYLANHSTEDSWKNIIKEYHLTGTNVVHFNLPDEQQELLEKSLSINSFPTFILLDKEGNIVDRHAPRPSQKQELINRINELLTK</sequence>
<evidence type="ECO:0000256" key="5">
    <source>
        <dbReference type="SAM" id="SignalP"/>
    </source>
</evidence>
<dbReference type="GO" id="GO:0030313">
    <property type="term" value="C:cell envelope"/>
    <property type="evidence" value="ECO:0007669"/>
    <property type="project" value="UniProtKB-SubCell"/>
</dbReference>
<dbReference type="OrthoDB" id="1096670at2"/>
<dbReference type="EMBL" id="FQVD01000001">
    <property type="protein sequence ID" value="SHE34081.1"/>
    <property type="molecule type" value="Genomic_DNA"/>
</dbReference>
<keyword evidence="4" id="KW-0676">Redox-active center</keyword>
<dbReference type="InterPro" id="IPR012336">
    <property type="entry name" value="Thioredoxin-like_fold"/>
</dbReference>
<protein>
    <submittedName>
        <fullName evidence="7">Thiol-disulfide isomerase or thioredoxin</fullName>
    </submittedName>
</protein>
<feature type="chain" id="PRO_5030031026" evidence="5">
    <location>
        <begin position="21"/>
        <end position="684"/>
    </location>
</feature>
<feature type="signal peptide" evidence="5">
    <location>
        <begin position="1"/>
        <end position="20"/>
    </location>
</feature>
<evidence type="ECO:0000256" key="4">
    <source>
        <dbReference type="ARBA" id="ARBA00023284"/>
    </source>
</evidence>
<organism evidence="7 8">
    <name type="scientific">Bacteroides faecichinchillae</name>
    <dbReference type="NCBI Taxonomy" id="871325"/>
    <lineage>
        <taxon>Bacteria</taxon>
        <taxon>Pseudomonadati</taxon>
        <taxon>Bacteroidota</taxon>
        <taxon>Bacteroidia</taxon>
        <taxon>Bacteroidales</taxon>
        <taxon>Bacteroidaceae</taxon>
        <taxon>Bacteroides</taxon>
    </lineage>
</organism>
<dbReference type="Proteomes" id="UP000184436">
    <property type="component" value="Unassembled WGS sequence"/>
</dbReference>
<reference evidence="7 8" key="1">
    <citation type="submission" date="2016-11" db="EMBL/GenBank/DDBJ databases">
        <authorList>
            <person name="Jaros S."/>
            <person name="Januszkiewicz K."/>
            <person name="Wedrychowicz H."/>
        </authorList>
    </citation>
    <scope>NUCLEOTIDE SEQUENCE [LARGE SCALE GENOMIC DNA]</scope>
    <source>
        <strain evidence="7 8">DSM 26883</strain>
    </source>
</reference>
<evidence type="ECO:0000256" key="2">
    <source>
        <dbReference type="ARBA" id="ARBA00022748"/>
    </source>
</evidence>
<evidence type="ECO:0000256" key="3">
    <source>
        <dbReference type="ARBA" id="ARBA00023157"/>
    </source>
</evidence>
<keyword evidence="5" id="KW-0732">Signal</keyword>
<dbReference type="PANTHER" id="PTHR42852">
    <property type="entry name" value="THIOL:DISULFIDE INTERCHANGE PROTEIN DSBE"/>
    <property type="match status" value="1"/>
</dbReference>
<evidence type="ECO:0000313" key="7">
    <source>
        <dbReference type="EMBL" id="SHE34081.1"/>
    </source>
</evidence>
<dbReference type="PROSITE" id="PS51352">
    <property type="entry name" value="THIOREDOXIN_2"/>
    <property type="match status" value="1"/>
</dbReference>
<keyword evidence="2" id="KW-0201">Cytochrome c-type biogenesis</keyword>
<dbReference type="InterPro" id="IPR050553">
    <property type="entry name" value="Thioredoxin_ResA/DsbE_sf"/>
</dbReference>
<dbReference type="AlphaFoldDB" id="A0A1M4SPF9"/>
<accession>A0A1M4SPF9</accession>
<gene>
    <name evidence="7" type="ORF">SAMN05444349_101207</name>
</gene>
<dbReference type="InterPro" id="IPR013766">
    <property type="entry name" value="Thioredoxin_domain"/>
</dbReference>
<keyword evidence="3" id="KW-1015">Disulfide bond</keyword>
<keyword evidence="7" id="KW-0413">Isomerase</keyword>
<keyword evidence="8" id="KW-1185">Reference proteome</keyword>
<dbReference type="InterPro" id="IPR036249">
    <property type="entry name" value="Thioredoxin-like_sf"/>
</dbReference>
<dbReference type="STRING" id="871325.SAMN05444349_101207"/>
<evidence type="ECO:0000313" key="8">
    <source>
        <dbReference type="Proteomes" id="UP000184436"/>
    </source>
</evidence>
<evidence type="ECO:0000256" key="1">
    <source>
        <dbReference type="ARBA" id="ARBA00004196"/>
    </source>
</evidence>
<dbReference type="Pfam" id="PF13905">
    <property type="entry name" value="Thioredoxin_8"/>
    <property type="match status" value="1"/>
</dbReference>
<proteinExistence type="predicted"/>
<comment type="subcellular location">
    <subcellularLocation>
        <location evidence="1">Cell envelope</location>
    </subcellularLocation>
</comment>
<dbReference type="CDD" id="cd02966">
    <property type="entry name" value="TlpA_like_family"/>
    <property type="match status" value="1"/>
</dbReference>
<dbReference type="PANTHER" id="PTHR42852:SF6">
    <property type="entry name" value="THIOL:DISULFIDE INTERCHANGE PROTEIN DSBE"/>
    <property type="match status" value="1"/>
</dbReference>
<name>A0A1M4SPF9_9BACE</name>
<dbReference type="GO" id="GO:0016853">
    <property type="term" value="F:isomerase activity"/>
    <property type="evidence" value="ECO:0007669"/>
    <property type="project" value="UniProtKB-KW"/>
</dbReference>
<dbReference type="RefSeq" id="WP_025073582.1">
    <property type="nucleotide sequence ID" value="NZ_FQVD01000001.1"/>
</dbReference>
<dbReference type="GO" id="GO:0017004">
    <property type="term" value="P:cytochrome complex assembly"/>
    <property type="evidence" value="ECO:0007669"/>
    <property type="project" value="UniProtKB-KW"/>
</dbReference>
<feature type="domain" description="Thioredoxin" evidence="6">
    <location>
        <begin position="527"/>
        <end position="683"/>
    </location>
</feature>
<evidence type="ECO:0000259" key="6">
    <source>
        <dbReference type="PROSITE" id="PS51352"/>
    </source>
</evidence>